<evidence type="ECO:0000313" key="3">
    <source>
        <dbReference type="Proteomes" id="UP000439903"/>
    </source>
</evidence>
<keyword evidence="1" id="KW-1133">Transmembrane helix</keyword>
<gene>
    <name evidence="2" type="ORF">F8M41_006444</name>
</gene>
<sequence length="130" mass="14825">MDSIKISDFCLVNNSVIFLLVCFFLFSIYFQESPKMAIVNLNCVLLNDNGNYSDDEIFTIEISNDKKYELLKHMVKKRLAPFFDSTPSTKIRLRLSSGANDIKPLIRISDHFPTSPKGDIQIYVAPTPKT</sequence>
<accession>A0A8H4A5A1</accession>
<proteinExistence type="predicted"/>
<evidence type="ECO:0000256" key="1">
    <source>
        <dbReference type="SAM" id="Phobius"/>
    </source>
</evidence>
<reference evidence="2 3" key="1">
    <citation type="journal article" date="2019" name="Environ. Microbiol.">
        <title>At the nexus of three kingdoms: the genome of the mycorrhizal fungus Gigaspora margarita provides insights into plant, endobacterial and fungal interactions.</title>
        <authorList>
            <person name="Venice F."/>
            <person name="Ghignone S."/>
            <person name="Salvioli di Fossalunga A."/>
            <person name="Amselem J."/>
            <person name="Novero M."/>
            <person name="Xianan X."/>
            <person name="Sedzielewska Toro K."/>
            <person name="Morin E."/>
            <person name="Lipzen A."/>
            <person name="Grigoriev I.V."/>
            <person name="Henrissat B."/>
            <person name="Martin F.M."/>
            <person name="Bonfante P."/>
        </authorList>
    </citation>
    <scope>NUCLEOTIDE SEQUENCE [LARGE SCALE GENOMIC DNA]</scope>
    <source>
        <strain evidence="2 3">BEG34</strain>
    </source>
</reference>
<evidence type="ECO:0000313" key="2">
    <source>
        <dbReference type="EMBL" id="KAF0424751.1"/>
    </source>
</evidence>
<keyword evidence="1" id="KW-0812">Transmembrane</keyword>
<dbReference type="AlphaFoldDB" id="A0A8H4A5A1"/>
<keyword evidence="1" id="KW-0472">Membrane</keyword>
<organism evidence="2 3">
    <name type="scientific">Gigaspora margarita</name>
    <dbReference type="NCBI Taxonomy" id="4874"/>
    <lineage>
        <taxon>Eukaryota</taxon>
        <taxon>Fungi</taxon>
        <taxon>Fungi incertae sedis</taxon>
        <taxon>Mucoromycota</taxon>
        <taxon>Glomeromycotina</taxon>
        <taxon>Glomeromycetes</taxon>
        <taxon>Diversisporales</taxon>
        <taxon>Gigasporaceae</taxon>
        <taxon>Gigaspora</taxon>
    </lineage>
</organism>
<name>A0A8H4A5A1_GIGMA</name>
<protein>
    <submittedName>
        <fullName evidence="2">Uncharacterized protein</fullName>
    </submittedName>
</protein>
<comment type="caution">
    <text evidence="2">The sequence shown here is derived from an EMBL/GenBank/DDBJ whole genome shotgun (WGS) entry which is preliminary data.</text>
</comment>
<dbReference type="Proteomes" id="UP000439903">
    <property type="component" value="Unassembled WGS sequence"/>
</dbReference>
<feature type="transmembrane region" description="Helical" evidence="1">
    <location>
        <begin position="12"/>
        <end position="30"/>
    </location>
</feature>
<dbReference type="OrthoDB" id="2330017at2759"/>
<keyword evidence="3" id="KW-1185">Reference proteome</keyword>
<dbReference type="EMBL" id="WTPW01001632">
    <property type="protein sequence ID" value="KAF0424751.1"/>
    <property type="molecule type" value="Genomic_DNA"/>
</dbReference>